<gene>
    <name evidence="3" type="ORF">FN924_01885</name>
</gene>
<proteinExistence type="predicted"/>
<sequence>MNLNRITYSERSTYILEVITIDVMDMYWWLLWGSLAIAIIFLFLGNVLDGLLDGLGELFNPLLLFGTLSVIAGSGVLLTKYTVWSPLLVLTISIFIGICAYFLLYYFLIIPMSRAESSNAISVYDLQGKMGEVLTTIPATGMGEVFIELPNGSRNETAKSFDEADIQQGTKIVVIEVQDQIVYVSKLEELD</sequence>
<evidence type="ECO:0000313" key="3">
    <source>
        <dbReference type="EMBL" id="QDP39068.1"/>
    </source>
</evidence>
<dbReference type="Proteomes" id="UP000315215">
    <property type="component" value="Chromosome"/>
</dbReference>
<dbReference type="Pfam" id="PF25842">
    <property type="entry name" value="NfeD_TM"/>
    <property type="match status" value="1"/>
</dbReference>
<dbReference type="EMBL" id="CP041666">
    <property type="protein sequence ID" value="QDP39068.1"/>
    <property type="molecule type" value="Genomic_DNA"/>
</dbReference>
<feature type="transmembrane region" description="Helical" evidence="1">
    <location>
        <begin position="58"/>
        <end position="78"/>
    </location>
</feature>
<dbReference type="InterPro" id="IPR058653">
    <property type="entry name" value="NfeD2_TM"/>
</dbReference>
<keyword evidence="1" id="KW-1133">Transmembrane helix</keyword>
<evidence type="ECO:0000313" key="4">
    <source>
        <dbReference type="Proteomes" id="UP000315215"/>
    </source>
</evidence>
<feature type="transmembrane region" description="Helical" evidence="1">
    <location>
        <begin position="84"/>
        <end position="108"/>
    </location>
</feature>
<name>A0A516KCD9_9BACI</name>
<dbReference type="KEGG" id="aqt:FN924_01885"/>
<dbReference type="RefSeq" id="WP_143891818.1">
    <property type="nucleotide sequence ID" value="NZ_CP041666.1"/>
</dbReference>
<evidence type="ECO:0000256" key="1">
    <source>
        <dbReference type="SAM" id="Phobius"/>
    </source>
</evidence>
<keyword evidence="1" id="KW-0472">Membrane</keyword>
<organism evidence="3 4">
    <name type="scientific">Radiobacillus deserti</name>
    <dbReference type="NCBI Taxonomy" id="2594883"/>
    <lineage>
        <taxon>Bacteria</taxon>
        <taxon>Bacillati</taxon>
        <taxon>Bacillota</taxon>
        <taxon>Bacilli</taxon>
        <taxon>Bacillales</taxon>
        <taxon>Bacillaceae</taxon>
        <taxon>Radiobacillus</taxon>
    </lineage>
</organism>
<dbReference type="AlphaFoldDB" id="A0A516KCD9"/>
<accession>A0A516KCD9</accession>
<dbReference type="InterPro" id="IPR012340">
    <property type="entry name" value="NA-bd_OB-fold"/>
</dbReference>
<reference evidence="3 4" key="1">
    <citation type="submission" date="2019-07" db="EMBL/GenBank/DDBJ databases">
        <authorList>
            <person name="Li J."/>
        </authorList>
    </citation>
    <scope>NUCLEOTIDE SEQUENCE [LARGE SCALE GENOMIC DNA]</scope>
    <source>
        <strain evidence="3 4">TKL69</strain>
    </source>
</reference>
<dbReference type="Gene3D" id="2.40.50.140">
    <property type="entry name" value="Nucleic acid-binding proteins"/>
    <property type="match status" value="1"/>
</dbReference>
<feature type="domain" description="Membrane protein NfeD2 N-terminal transmembrane" evidence="2">
    <location>
        <begin position="22"/>
        <end position="117"/>
    </location>
</feature>
<protein>
    <recommendedName>
        <fullName evidence="2">Membrane protein NfeD2 N-terminal transmembrane domain-containing protein</fullName>
    </recommendedName>
</protein>
<feature type="transmembrane region" description="Helical" evidence="1">
    <location>
        <begin position="26"/>
        <end position="46"/>
    </location>
</feature>
<evidence type="ECO:0000259" key="2">
    <source>
        <dbReference type="Pfam" id="PF25842"/>
    </source>
</evidence>
<keyword evidence="1" id="KW-0812">Transmembrane</keyword>
<keyword evidence="4" id="KW-1185">Reference proteome</keyword>